<dbReference type="RefSeq" id="WP_084728249.1">
    <property type="nucleotide sequence ID" value="NZ_FQWY01000003.1"/>
</dbReference>
<keyword evidence="1" id="KW-0812">Transmembrane</keyword>
<feature type="transmembrane region" description="Helical" evidence="1">
    <location>
        <begin position="26"/>
        <end position="45"/>
    </location>
</feature>
<keyword evidence="1" id="KW-0472">Membrane</keyword>
<dbReference type="Proteomes" id="UP000242329">
    <property type="component" value="Unassembled WGS sequence"/>
</dbReference>
<dbReference type="STRING" id="1123382.SAMN02745221_00203"/>
<evidence type="ECO:0000313" key="2">
    <source>
        <dbReference type="EMBL" id="SHG43276.1"/>
    </source>
</evidence>
<evidence type="ECO:0000256" key="1">
    <source>
        <dbReference type="SAM" id="Phobius"/>
    </source>
</evidence>
<sequence>MLLALLIILYLAILFLELPFLYQKRLYKEIIIFLIVFSLGVYLSLAQFKGKLIFNPIAPLFEVYKLKI</sequence>
<keyword evidence="3" id="KW-1185">Reference proteome</keyword>
<proteinExistence type="predicted"/>
<organism evidence="2 3">
    <name type="scientific">Thermosyntropha lipolytica DSM 11003</name>
    <dbReference type="NCBI Taxonomy" id="1123382"/>
    <lineage>
        <taxon>Bacteria</taxon>
        <taxon>Bacillati</taxon>
        <taxon>Bacillota</taxon>
        <taxon>Clostridia</taxon>
        <taxon>Eubacteriales</taxon>
        <taxon>Syntrophomonadaceae</taxon>
        <taxon>Thermosyntropha</taxon>
    </lineage>
</organism>
<dbReference type="AlphaFoldDB" id="A0A1M5JRU1"/>
<evidence type="ECO:0000313" key="3">
    <source>
        <dbReference type="Proteomes" id="UP000242329"/>
    </source>
</evidence>
<dbReference type="EMBL" id="FQWY01000003">
    <property type="protein sequence ID" value="SHG43276.1"/>
    <property type="molecule type" value="Genomic_DNA"/>
</dbReference>
<gene>
    <name evidence="2" type="ORF">SAMN02745221_00203</name>
</gene>
<accession>A0A1M5JRU1</accession>
<protein>
    <submittedName>
        <fullName evidence="2">Uncharacterized protein</fullName>
    </submittedName>
</protein>
<dbReference type="OrthoDB" id="2112909at2"/>
<name>A0A1M5JRU1_9FIRM</name>
<reference evidence="3" key="1">
    <citation type="submission" date="2016-11" db="EMBL/GenBank/DDBJ databases">
        <authorList>
            <person name="Varghese N."/>
            <person name="Submissions S."/>
        </authorList>
    </citation>
    <scope>NUCLEOTIDE SEQUENCE [LARGE SCALE GENOMIC DNA]</scope>
    <source>
        <strain evidence="3">DSM 11003</strain>
    </source>
</reference>
<keyword evidence="1" id="KW-1133">Transmembrane helix</keyword>